<dbReference type="Proteomes" id="UP001157461">
    <property type="component" value="Unassembled WGS sequence"/>
</dbReference>
<comment type="caution">
    <text evidence="1">The sequence shown here is derived from an EMBL/GenBank/DDBJ whole genome shotgun (WGS) entry which is preliminary data.</text>
</comment>
<keyword evidence="2" id="KW-1185">Reference proteome</keyword>
<dbReference type="RefSeq" id="WP_280309289.1">
    <property type="nucleotide sequence ID" value="NZ_JAPDIQ010000006.1"/>
</dbReference>
<protein>
    <recommendedName>
        <fullName evidence="3">HTH araC/xylS-type domain-containing protein</fullName>
    </recommendedName>
</protein>
<gene>
    <name evidence="1" type="ORF">OMP44_14905</name>
</gene>
<evidence type="ECO:0000313" key="2">
    <source>
        <dbReference type="Proteomes" id="UP001157461"/>
    </source>
</evidence>
<evidence type="ECO:0000313" key="1">
    <source>
        <dbReference type="EMBL" id="MDH4764177.1"/>
    </source>
</evidence>
<organism evidence="1 2">
    <name type="scientific">Pseudomonas flavocrustae</name>
    <dbReference type="NCBI Taxonomy" id="2991719"/>
    <lineage>
        <taxon>Bacteria</taxon>
        <taxon>Pseudomonadati</taxon>
        <taxon>Pseudomonadota</taxon>
        <taxon>Gammaproteobacteria</taxon>
        <taxon>Pseudomonadales</taxon>
        <taxon>Pseudomonadaceae</taxon>
        <taxon>Pseudomonas</taxon>
    </lineage>
</organism>
<reference evidence="1 2" key="1">
    <citation type="submission" date="2022-10" db="EMBL/GenBank/DDBJ databases">
        <title>A novel Pseudomonas species, isolated from Passiflora incarnata leaves.</title>
        <authorList>
            <person name="Cueva-Yesquen L.G."/>
            <person name="Fantinatti-Garboggini F."/>
        </authorList>
    </citation>
    <scope>NUCLEOTIDE SEQUENCE [LARGE SCALE GENOMIC DNA]</scope>
    <source>
        <strain evidence="1 2">CBMAI 2609</strain>
    </source>
</reference>
<dbReference type="EMBL" id="JAPDIQ010000006">
    <property type="protein sequence ID" value="MDH4764177.1"/>
    <property type="molecule type" value="Genomic_DNA"/>
</dbReference>
<sequence length="192" mass="20727">MSEWQMRNAEAVQCVRQLCVVDSSRLITGQFKAGTTTETIILSSDLLHGEMGVLQGFPCQDRWDFSPMIILGSEAWYGIASVAQALRANIGKPAFTSPIAVAHLRQALLSTILERVPHNYTESLRGKRLEVLPGALRRALDFMLAKADTPIGLTEVALAAGTSGRNLQLLFKAYRGNDATGGTSGYSATTLS</sequence>
<name>A0ABT6II71_9PSED</name>
<proteinExistence type="predicted"/>
<evidence type="ECO:0008006" key="3">
    <source>
        <dbReference type="Google" id="ProtNLM"/>
    </source>
</evidence>
<accession>A0ABT6II71</accession>